<proteinExistence type="predicted"/>
<dbReference type="AlphaFoldDB" id="A0A2H4S5G7"/>
<organism evidence="1 2">
    <name type="scientific">Cordyceps militaris</name>
    <name type="common">Caterpillar fungus</name>
    <name type="synonym">Clavaria militaris</name>
    <dbReference type="NCBI Taxonomy" id="73501"/>
    <lineage>
        <taxon>Eukaryota</taxon>
        <taxon>Fungi</taxon>
        <taxon>Dikarya</taxon>
        <taxon>Ascomycota</taxon>
        <taxon>Pezizomycotina</taxon>
        <taxon>Sordariomycetes</taxon>
        <taxon>Hypocreomycetidae</taxon>
        <taxon>Hypocreales</taxon>
        <taxon>Cordycipitaceae</taxon>
        <taxon>Cordyceps</taxon>
    </lineage>
</organism>
<sequence length="85" mass="9592">MIDFVGLLPPEWEGAWQTLQASCSFLHEPPPKPTLVTKFREEVPEEELAPLLDVIQGLMRFRPTDRLTARAALDLLLTDIIPPPC</sequence>
<protein>
    <submittedName>
        <fullName evidence="1">Serine kinase</fullName>
    </submittedName>
</protein>
<gene>
    <name evidence="1" type="ORF">A9K55_003280</name>
</gene>
<evidence type="ECO:0000313" key="2">
    <source>
        <dbReference type="Proteomes" id="UP000323067"/>
    </source>
</evidence>
<dbReference type="Proteomes" id="UP000323067">
    <property type="component" value="Chromosome iv"/>
</dbReference>
<dbReference type="EMBL" id="CP023322">
    <property type="protein sequence ID" value="ATY58353.1"/>
    <property type="molecule type" value="Genomic_DNA"/>
</dbReference>
<keyword evidence="1" id="KW-0418">Kinase</keyword>
<dbReference type="VEuPathDB" id="FungiDB:A9K55_003280"/>
<reference evidence="1 2" key="1">
    <citation type="journal article" date="2017" name="BMC Genomics">
        <title>Chromosome level assembly and secondary metabolite potential of the parasitic fungus Cordyceps militaris.</title>
        <authorList>
            <person name="Kramer G.J."/>
            <person name="Nodwell J.R."/>
        </authorList>
    </citation>
    <scope>NUCLEOTIDE SEQUENCE [LARGE SCALE GENOMIC DNA]</scope>
    <source>
        <strain evidence="1 2">ATCC 34164</strain>
    </source>
</reference>
<name>A0A2H4S5G7_CORMI</name>
<accession>A0A2H4S5G7</accession>
<dbReference type="GO" id="GO:0016301">
    <property type="term" value="F:kinase activity"/>
    <property type="evidence" value="ECO:0007669"/>
    <property type="project" value="UniProtKB-KW"/>
</dbReference>
<keyword evidence="1" id="KW-0808">Transferase</keyword>
<evidence type="ECO:0000313" key="1">
    <source>
        <dbReference type="EMBL" id="ATY58353.1"/>
    </source>
</evidence>